<dbReference type="GO" id="GO:0004497">
    <property type="term" value="F:monooxygenase activity"/>
    <property type="evidence" value="ECO:0007669"/>
    <property type="project" value="UniProtKB-KW"/>
</dbReference>
<dbReference type="AlphaFoldDB" id="A0A3M5PI12"/>
<dbReference type="InterPro" id="IPR011008">
    <property type="entry name" value="Dimeric_a/b-barrel"/>
</dbReference>
<keyword evidence="1" id="KW-0503">Monooxygenase</keyword>
<accession>A0A3M5PI12</accession>
<dbReference type="SUPFAM" id="SSF54909">
    <property type="entry name" value="Dimeric alpha+beta barrel"/>
    <property type="match status" value="1"/>
</dbReference>
<evidence type="ECO:0000313" key="1">
    <source>
        <dbReference type="EMBL" id="RMT84098.1"/>
    </source>
</evidence>
<proteinExistence type="predicted"/>
<dbReference type="Proteomes" id="UP000273854">
    <property type="component" value="Unassembled WGS sequence"/>
</dbReference>
<organism evidence="1 2">
    <name type="scientific">Pseudomonas viridiflava</name>
    <name type="common">Phytomonas viridiflava</name>
    <dbReference type="NCBI Taxonomy" id="33069"/>
    <lineage>
        <taxon>Bacteria</taxon>
        <taxon>Pseudomonadati</taxon>
        <taxon>Pseudomonadota</taxon>
        <taxon>Gammaproteobacteria</taxon>
        <taxon>Pseudomonadales</taxon>
        <taxon>Pseudomonadaceae</taxon>
        <taxon>Pseudomonas</taxon>
    </lineage>
</organism>
<dbReference type="OrthoDB" id="7016254at2"/>
<dbReference type="Gene3D" id="3.30.70.100">
    <property type="match status" value="1"/>
</dbReference>
<keyword evidence="1" id="KW-0560">Oxidoreductase</keyword>
<gene>
    <name evidence="1" type="ORF">ALP40_02458</name>
</gene>
<dbReference type="EMBL" id="RBTP01000012">
    <property type="protein sequence ID" value="RMT84098.1"/>
    <property type="molecule type" value="Genomic_DNA"/>
</dbReference>
<comment type="caution">
    <text evidence="1">The sequence shown here is derived from an EMBL/GenBank/DDBJ whole genome shotgun (WGS) entry which is preliminary data.</text>
</comment>
<name>A0A3M5PI12_PSEVI</name>
<dbReference type="RefSeq" id="WP_122206981.1">
    <property type="nucleotide sequence ID" value="NZ_RBTP01000012.1"/>
</dbReference>
<reference evidence="1 2" key="1">
    <citation type="submission" date="2018-08" db="EMBL/GenBank/DDBJ databases">
        <title>Recombination of ecologically and evolutionarily significant loci maintains genetic cohesion in the Pseudomonas syringae species complex.</title>
        <authorList>
            <person name="Dillon M."/>
            <person name="Thakur S."/>
            <person name="Almeida R.N.D."/>
            <person name="Weir B.S."/>
            <person name="Guttman D.S."/>
        </authorList>
    </citation>
    <scope>NUCLEOTIDE SEQUENCE [LARGE SCALE GENOMIC DNA]</scope>
    <source>
        <strain evidence="1 2">ICMP 19473</strain>
    </source>
</reference>
<evidence type="ECO:0000313" key="2">
    <source>
        <dbReference type="Proteomes" id="UP000273854"/>
    </source>
</evidence>
<sequence length="111" mass="12483">MGSSFSQHPYSQVVEFAVEAQHQLELINALMARDECLTSTWPGFISSSVHASEDGRRVLHQVLWRSRPQCEDAKTKVDSSDLDLHALMRRYRATSATFGSFQVMGQVTARP</sequence>
<protein>
    <submittedName>
        <fullName evidence="1">Antibiotic biosynthesis monooxygenase</fullName>
    </submittedName>
</protein>